<evidence type="ECO:0000256" key="5">
    <source>
        <dbReference type="ARBA" id="ARBA00023289"/>
    </source>
</evidence>
<dbReference type="SMART" id="SM00176">
    <property type="entry name" value="RAN"/>
    <property type="match status" value="1"/>
</dbReference>
<dbReference type="Gene3D" id="3.40.50.300">
    <property type="entry name" value="P-loop containing nucleotide triphosphate hydrolases"/>
    <property type="match status" value="1"/>
</dbReference>
<keyword evidence="3" id="KW-0342">GTP-binding</keyword>
<dbReference type="InterPro" id="IPR027417">
    <property type="entry name" value="P-loop_NTPase"/>
</dbReference>
<comment type="similarity">
    <text evidence="1">Belongs to the small GTPase superfamily. Rab family.</text>
</comment>
<organism evidence="8 9">
    <name type="scientific">Porites evermanni</name>
    <dbReference type="NCBI Taxonomy" id="104178"/>
    <lineage>
        <taxon>Eukaryota</taxon>
        <taxon>Metazoa</taxon>
        <taxon>Cnidaria</taxon>
        <taxon>Anthozoa</taxon>
        <taxon>Hexacorallia</taxon>
        <taxon>Scleractinia</taxon>
        <taxon>Fungiina</taxon>
        <taxon>Poritidae</taxon>
        <taxon>Porites</taxon>
    </lineage>
</organism>
<evidence type="ECO:0000256" key="4">
    <source>
        <dbReference type="ARBA" id="ARBA00023288"/>
    </source>
</evidence>
<keyword evidence="6" id="KW-0067">ATP-binding</keyword>
<name>A0ABN8MF66_9CNID</name>
<dbReference type="PROSITE" id="PS51421">
    <property type="entry name" value="RAS"/>
    <property type="match status" value="1"/>
</dbReference>
<dbReference type="Proteomes" id="UP001159427">
    <property type="component" value="Unassembled WGS sequence"/>
</dbReference>
<keyword evidence="4" id="KW-0449">Lipoprotein</keyword>
<dbReference type="SMART" id="SM00174">
    <property type="entry name" value="RHO"/>
    <property type="match status" value="1"/>
</dbReference>
<evidence type="ECO:0000256" key="6">
    <source>
        <dbReference type="PROSITE-ProRule" id="PRU10141"/>
    </source>
</evidence>
<evidence type="ECO:0000259" key="7">
    <source>
        <dbReference type="PROSITE" id="PS50011"/>
    </source>
</evidence>
<evidence type="ECO:0000313" key="8">
    <source>
        <dbReference type="EMBL" id="CAH3026701.1"/>
    </source>
</evidence>
<dbReference type="PROSITE" id="PS50011">
    <property type="entry name" value="PROTEIN_KINASE_DOM"/>
    <property type="match status" value="1"/>
</dbReference>
<dbReference type="SMART" id="SM00219">
    <property type="entry name" value="TyrKc"/>
    <property type="match status" value="1"/>
</dbReference>
<dbReference type="PROSITE" id="PS00107">
    <property type="entry name" value="PROTEIN_KINASE_ATP"/>
    <property type="match status" value="1"/>
</dbReference>
<dbReference type="InterPro" id="IPR005225">
    <property type="entry name" value="Small_GTP-bd"/>
</dbReference>
<keyword evidence="9" id="KW-1185">Reference proteome</keyword>
<dbReference type="NCBIfam" id="TIGR00231">
    <property type="entry name" value="small_GTP"/>
    <property type="match status" value="1"/>
</dbReference>
<evidence type="ECO:0000256" key="3">
    <source>
        <dbReference type="ARBA" id="ARBA00023134"/>
    </source>
</evidence>
<keyword evidence="5" id="KW-0636">Prenylation</keyword>
<dbReference type="EMBL" id="CALNXI010000417">
    <property type="protein sequence ID" value="CAH3026701.1"/>
    <property type="molecule type" value="Genomic_DNA"/>
</dbReference>
<dbReference type="SMART" id="SM00173">
    <property type="entry name" value="RAS"/>
    <property type="match status" value="1"/>
</dbReference>
<evidence type="ECO:0000256" key="1">
    <source>
        <dbReference type="ARBA" id="ARBA00006270"/>
    </source>
</evidence>
<dbReference type="Gene3D" id="1.10.510.10">
    <property type="entry name" value="Transferase(Phosphotransferase) domain 1"/>
    <property type="match status" value="1"/>
</dbReference>
<dbReference type="PRINTS" id="PR00449">
    <property type="entry name" value="RASTRNSFRMNG"/>
</dbReference>
<sequence length="496" mass="55711">MQAKYQLKNAIGNGSYGRVYEATLNDEPVAAKVLHPTLIHPTTVDKFREECELLQRLNHKNVVKLIQFDISNSSPPVLFTELLACDLREYITNLKPKKIPFPEVVSIILDVANGLDYLHYVCEIIHRDLASKNILLTKTGQAKIADLGLAKFYRGKQGMSASPVPGTPLYAAPETHPKPGTTSPKVEYNEKIDIFSLGVISMEVINSREPKCVPVVFDTDGRRIPENERRKDDIREMGDHRLRGLVLSCIEDNSDKRLNAKEVVEWLQKEKSVIEKKNTIVQRRTPNYPPTLRIICLGNSATGKTCIIKRFKDNCFHDHLRATVGLDVFIKNITLNGKKFSLRIDDTAGQERFSSITSSFLRDVDGVLLVFDVTDSKSFEPGIDSIKKLIDDHLDDWTCKILVGNKVDAGDKREVTRKQAEELAANLGVRYFETSAKTGQNIQTVFEELAKEIYNALDLSDIGTYQQKKPCNGAVLLGQELGQEQTEKFSLGCPFC</sequence>
<dbReference type="SUPFAM" id="SSF56112">
    <property type="entry name" value="Protein kinase-like (PK-like)"/>
    <property type="match status" value="1"/>
</dbReference>
<dbReference type="InterPro" id="IPR050305">
    <property type="entry name" value="Small_GTPase_Rab"/>
</dbReference>
<dbReference type="PANTHER" id="PTHR47980">
    <property type="entry name" value="LD44762P"/>
    <property type="match status" value="1"/>
</dbReference>
<keyword evidence="2 6" id="KW-0547">Nucleotide-binding</keyword>
<dbReference type="InterPro" id="IPR020635">
    <property type="entry name" value="Tyr_kinase_cat_dom"/>
</dbReference>
<dbReference type="Gene3D" id="3.30.200.20">
    <property type="entry name" value="Phosphorylase Kinase, domain 1"/>
    <property type="match status" value="1"/>
</dbReference>
<dbReference type="InterPro" id="IPR011009">
    <property type="entry name" value="Kinase-like_dom_sf"/>
</dbReference>
<dbReference type="InterPro" id="IPR001806">
    <property type="entry name" value="Small_GTPase"/>
</dbReference>
<dbReference type="InterPro" id="IPR000719">
    <property type="entry name" value="Prot_kinase_dom"/>
</dbReference>
<gene>
    <name evidence="8" type="ORF">PEVE_00029698</name>
</gene>
<accession>A0ABN8MF66</accession>
<dbReference type="PROSITE" id="PS51420">
    <property type="entry name" value="RHO"/>
    <property type="match status" value="1"/>
</dbReference>
<dbReference type="PROSITE" id="PS00109">
    <property type="entry name" value="PROTEIN_KINASE_TYR"/>
    <property type="match status" value="1"/>
</dbReference>
<feature type="domain" description="Protein kinase" evidence="7">
    <location>
        <begin position="5"/>
        <end position="267"/>
    </location>
</feature>
<dbReference type="Pfam" id="PF00069">
    <property type="entry name" value="Pkinase"/>
    <property type="match status" value="1"/>
</dbReference>
<dbReference type="Pfam" id="PF00071">
    <property type="entry name" value="Ras"/>
    <property type="match status" value="1"/>
</dbReference>
<feature type="binding site" evidence="6">
    <location>
        <position position="32"/>
    </location>
    <ligand>
        <name>ATP</name>
        <dbReference type="ChEBI" id="CHEBI:30616"/>
    </ligand>
</feature>
<dbReference type="InterPro" id="IPR008266">
    <property type="entry name" value="Tyr_kinase_AS"/>
</dbReference>
<dbReference type="SUPFAM" id="SSF52540">
    <property type="entry name" value="P-loop containing nucleoside triphosphate hydrolases"/>
    <property type="match status" value="1"/>
</dbReference>
<reference evidence="8 9" key="1">
    <citation type="submission" date="2022-05" db="EMBL/GenBank/DDBJ databases">
        <authorList>
            <consortium name="Genoscope - CEA"/>
            <person name="William W."/>
        </authorList>
    </citation>
    <scope>NUCLEOTIDE SEQUENCE [LARGE SCALE GENOMIC DNA]</scope>
</reference>
<dbReference type="InterPro" id="IPR017441">
    <property type="entry name" value="Protein_kinase_ATP_BS"/>
</dbReference>
<evidence type="ECO:0000256" key="2">
    <source>
        <dbReference type="ARBA" id="ARBA00022741"/>
    </source>
</evidence>
<dbReference type="SMART" id="SM00175">
    <property type="entry name" value="RAB"/>
    <property type="match status" value="1"/>
</dbReference>
<proteinExistence type="inferred from homology"/>
<protein>
    <recommendedName>
        <fullName evidence="7">Protein kinase domain-containing protein</fullName>
    </recommendedName>
</protein>
<comment type="caution">
    <text evidence="8">The sequence shown here is derived from an EMBL/GenBank/DDBJ whole genome shotgun (WGS) entry which is preliminary data.</text>
</comment>
<dbReference type="CDD" id="cd00154">
    <property type="entry name" value="Rab"/>
    <property type="match status" value="1"/>
</dbReference>
<dbReference type="PROSITE" id="PS51419">
    <property type="entry name" value="RAB"/>
    <property type="match status" value="1"/>
</dbReference>
<evidence type="ECO:0000313" key="9">
    <source>
        <dbReference type="Proteomes" id="UP001159427"/>
    </source>
</evidence>